<evidence type="ECO:0000313" key="1">
    <source>
        <dbReference type="EMBL" id="RRJ87419.1"/>
    </source>
</evidence>
<comment type="caution">
    <text evidence="1">The sequence shown here is derived from an EMBL/GenBank/DDBJ whole genome shotgun (WGS) entry which is preliminary data.</text>
</comment>
<dbReference type="AlphaFoldDB" id="A0A3P3W153"/>
<dbReference type="EMBL" id="RQVQ01000053">
    <property type="protein sequence ID" value="RRJ87419.1"/>
    <property type="molecule type" value="Genomic_DNA"/>
</dbReference>
<organism evidence="1 2">
    <name type="scientific">Paenimyroides tangerinum</name>
    <dbReference type="NCBI Taxonomy" id="2488728"/>
    <lineage>
        <taxon>Bacteria</taxon>
        <taxon>Pseudomonadati</taxon>
        <taxon>Bacteroidota</taxon>
        <taxon>Flavobacteriia</taxon>
        <taxon>Flavobacteriales</taxon>
        <taxon>Flavobacteriaceae</taxon>
        <taxon>Paenimyroides</taxon>
    </lineage>
</organism>
<accession>A0A3P3W153</accession>
<sequence length="125" mass="14655">MESILFFKNEKKDTTQIKNQENTFTKIAFNGKDEISVFVLENEIKLKAKVYIDNVSIKKRHKLIPLVLIYFESEVYKIMLFSNTENVLTICGYSSHTLVILSCLKEKMDIFYKLLKKHKLNKSAN</sequence>
<keyword evidence="2" id="KW-1185">Reference proteome</keyword>
<reference evidence="1 2" key="1">
    <citation type="submission" date="2018-11" db="EMBL/GenBank/DDBJ databases">
        <title>Flavobacterium sp. nov., YIM 102701-2 draft genome.</title>
        <authorList>
            <person name="Li G."/>
            <person name="Jiang Y."/>
        </authorList>
    </citation>
    <scope>NUCLEOTIDE SEQUENCE [LARGE SCALE GENOMIC DNA]</scope>
    <source>
        <strain evidence="1 2">YIM 102701-2</strain>
    </source>
</reference>
<dbReference type="Proteomes" id="UP000275719">
    <property type="component" value="Unassembled WGS sequence"/>
</dbReference>
<evidence type="ECO:0000313" key="2">
    <source>
        <dbReference type="Proteomes" id="UP000275719"/>
    </source>
</evidence>
<dbReference type="RefSeq" id="WP_125020170.1">
    <property type="nucleotide sequence ID" value="NZ_RQVQ01000053.1"/>
</dbReference>
<name>A0A3P3W153_9FLAO</name>
<proteinExistence type="predicted"/>
<gene>
    <name evidence="1" type="ORF">EG240_15005</name>
</gene>
<protein>
    <submittedName>
        <fullName evidence="1">Uncharacterized protein</fullName>
    </submittedName>
</protein>